<dbReference type="EMBL" id="JBEDUW010000006">
    <property type="protein sequence ID" value="KAK9919732.1"/>
    <property type="molecule type" value="Genomic_DNA"/>
</dbReference>
<evidence type="ECO:0000313" key="9">
    <source>
        <dbReference type="Proteomes" id="UP001457282"/>
    </source>
</evidence>
<gene>
    <name evidence="8" type="ORF">M0R45_028312</name>
</gene>
<evidence type="ECO:0000256" key="6">
    <source>
        <dbReference type="SAM" id="MobiDB-lite"/>
    </source>
</evidence>
<dbReference type="PANTHER" id="PTHR31621">
    <property type="entry name" value="PROTEIN DMP3"/>
    <property type="match status" value="1"/>
</dbReference>
<evidence type="ECO:0000313" key="8">
    <source>
        <dbReference type="EMBL" id="KAK9919732.1"/>
    </source>
</evidence>
<protein>
    <submittedName>
        <fullName evidence="8">Uncharacterized protein</fullName>
    </submittedName>
</protein>
<comment type="similarity">
    <text evidence="2">Belongs to the plant DMP1 protein family.</text>
</comment>
<evidence type="ECO:0000256" key="1">
    <source>
        <dbReference type="ARBA" id="ARBA00004141"/>
    </source>
</evidence>
<feature type="region of interest" description="Disordered" evidence="6">
    <location>
        <begin position="1"/>
        <end position="23"/>
    </location>
</feature>
<evidence type="ECO:0000256" key="7">
    <source>
        <dbReference type="SAM" id="Phobius"/>
    </source>
</evidence>
<keyword evidence="4 7" id="KW-1133">Transmembrane helix</keyword>
<feature type="compositionally biased region" description="Pro residues" evidence="6">
    <location>
        <begin position="8"/>
        <end position="23"/>
    </location>
</feature>
<feature type="transmembrane region" description="Helical" evidence="7">
    <location>
        <begin position="65"/>
        <end position="83"/>
    </location>
</feature>
<evidence type="ECO:0000256" key="5">
    <source>
        <dbReference type="ARBA" id="ARBA00023136"/>
    </source>
</evidence>
<dbReference type="AlphaFoldDB" id="A0AAW1W4Y8"/>
<keyword evidence="9" id="KW-1185">Reference proteome</keyword>
<dbReference type="PANTHER" id="PTHR31621:SF5">
    <property type="entry name" value="PROTEIN DMP10"/>
    <property type="match status" value="1"/>
</dbReference>
<dbReference type="GO" id="GO:0016020">
    <property type="term" value="C:membrane"/>
    <property type="evidence" value="ECO:0007669"/>
    <property type="project" value="UniProtKB-SubCell"/>
</dbReference>
<reference evidence="8 9" key="1">
    <citation type="journal article" date="2023" name="G3 (Bethesda)">
        <title>A chromosome-length genome assembly and annotation of blackberry (Rubus argutus, cv. 'Hillquist').</title>
        <authorList>
            <person name="Bruna T."/>
            <person name="Aryal R."/>
            <person name="Dudchenko O."/>
            <person name="Sargent D.J."/>
            <person name="Mead D."/>
            <person name="Buti M."/>
            <person name="Cavallini A."/>
            <person name="Hytonen T."/>
            <person name="Andres J."/>
            <person name="Pham M."/>
            <person name="Weisz D."/>
            <person name="Mascagni F."/>
            <person name="Usai G."/>
            <person name="Natali L."/>
            <person name="Bassil N."/>
            <person name="Fernandez G.E."/>
            <person name="Lomsadze A."/>
            <person name="Armour M."/>
            <person name="Olukolu B."/>
            <person name="Poorten T."/>
            <person name="Britton C."/>
            <person name="Davik J."/>
            <person name="Ashrafi H."/>
            <person name="Aiden E.L."/>
            <person name="Borodovsky M."/>
            <person name="Worthington M."/>
        </authorList>
    </citation>
    <scope>NUCLEOTIDE SEQUENCE [LARGE SCALE GENOMIC DNA]</scope>
    <source>
        <strain evidence="8">PI 553951</strain>
    </source>
</reference>
<accession>A0AAW1W4Y8</accession>
<dbReference type="InterPro" id="IPR007770">
    <property type="entry name" value="DMP"/>
</dbReference>
<organism evidence="8 9">
    <name type="scientific">Rubus argutus</name>
    <name type="common">Southern blackberry</name>
    <dbReference type="NCBI Taxonomy" id="59490"/>
    <lineage>
        <taxon>Eukaryota</taxon>
        <taxon>Viridiplantae</taxon>
        <taxon>Streptophyta</taxon>
        <taxon>Embryophyta</taxon>
        <taxon>Tracheophyta</taxon>
        <taxon>Spermatophyta</taxon>
        <taxon>Magnoliopsida</taxon>
        <taxon>eudicotyledons</taxon>
        <taxon>Gunneridae</taxon>
        <taxon>Pentapetalae</taxon>
        <taxon>rosids</taxon>
        <taxon>fabids</taxon>
        <taxon>Rosales</taxon>
        <taxon>Rosaceae</taxon>
        <taxon>Rosoideae</taxon>
        <taxon>Rosoideae incertae sedis</taxon>
        <taxon>Rubus</taxon>
    </lineage>
</organism>
<sequence length="126" mass="13730">MSSEEPTEPSPIKPPETLPPAPIPKTIASTANLANVLPTGTVLAFDTLIPSFSNNGSYHIANKDLSVSVIIICALICFFSPFTDSFIDSTDGKFYYDIVTREGMYILNSKSKEDTLQIKKVSLEIV</sequence>
<name>A0AAW1W4Y8_RUBAR</name>
<evidence type="ECO:0000256" key="3">
    <source>
        <dbReference type="ARBA" id="ARBA00022692"/>
    </source>
</evidence>
<proteinExistence type="inferred from homology"/>
<comment type="caution">
    <text evidence="8">The sequence shown here is derived from an EMBL/GenBank/DDBJ whole genome shotgun (WGS) entry which is preliminary data.</text>
</comment>
<keyword evidence="3 7" id="KW-0812">Transmembrane</keyword>
<dbReference type="Pfam" id="PF05078">
    <property type="entry name" value="DUF679"/>
    <property type="match status" value="1"/>
</dbReference>
<dbReference type="Proteomes" id="UP001457282">
    <property type="component" value="Unassembled WGS sequence"/>
</dbReference>
<keyword evidence="5 7" id="KW-0472">Membrane</keyword>
<evidence type="ECO:0000256" key="2">
    <source>
        <dbReference type="ARBA" id="ARBA00008707"/>
    </source>
</evidence>
<evidence type="ECO:0000256" key="4">
    <source>
        <dbReference type="ARBA" id="ARBA00022989"/>
    </source>
</evidence>
<comment type="subcellular location">
    <subcellularLocation>
        <location evidence="1">Membrane</location>
        <topology evidence="1">Multi-pass membrane protein</topology>
    </subcellularLocation>
</comment>
<dbReference type="GO" id="GO:0010256">
    <property type="term" value="P:endomembrane system organization"/>
    <property type="evidence" value="ECO:0007669"/>
    <property type="project" value="TreeGrafter"/>
</dbReference>
<dbReference type="GO" id="GO:0005737">
    <property type="term" value="C:cytoplasm"/>
    <property type="evidence" value="ECO:0007669"/>
    <property type="project" value="UniProtKB-ARBA"/>
</dbReference>